<dbReference type="VEuPathDB" id="FungiDB:PPTG_20929"/>
<organism evidence="1">
    <name type="scientific">Phytophthora nicotianae</name>
    <name type="common">Potato buckeye rot agent</name>
    <name type="synonym">Phytophthora parasitica</name>
    <dbReference type="NCBI Taxonomy" id="4792"/>
    <lineage>
        <taxon>Eukaryota</taxon>
        <taxon>Sar</taxon>
        <taxon>Stramenopiles</taxon>
        <taxon>Oomycota</taxon>
        <taxon>Peronosporomycetes</taxon>
        <taxon>Peronosporales</taxon>
        <taxon>Peronosporaceae</taxon>
        <taxon>Phytophthora</taxon>
    </lineage>
</organism>
<dbReference type="AlphaFoldDB" id="W2NME1"/>
<dbReference type="Proteomes" id="UP000054532">
    <property type="component" value="Unassembled WGS sequence"/>
</dbReference>
<reference evidence="1" key="1">
    <citation type="submission" date="2013-11" db="EMBL/GenBank/DDBJ databases">
        <title>The Genome Sequence of Phytophthora parasitica IAC_01/95.</title>
        <authorList>
            <consortium name="The Broad Institute Genomics Platform"/>
            <person name="Russ C."/>
            <person name="Tyler B."/>
            <person name="Panabieres F."/>
            <person name="Shan W."/>
            <person name="Tripathy S."/>
            <person name="Grunwald N."/>
            <person name="Machado M."/>
            <person name="Johnson C.S."/>
            <person name="Arredondo F."/>
            <person name="Hong C."/>
            <person name="Coffey M."/>
            <person name="Young S.K."/>
            <person name="Zeng Q."/>
            <person name="Gargeya S."/>
            <person name="Fitzgerald M."/>
            <person name="Abouelleil A."/>
            <person name="Alvarado L."/>
            <person name="Chapman S.B."/>
            <person name="Gainer-Dewar J."/>
            <person name="Goldberg J."/>
            <person name="Griggs A."/>
            <person name="Gujja S."/>
            <person name="Hansen M."/>
            <person name="Howarth C."/>
            <person name="Imamovic A."/>
            <person name="Ireland A."/>
            <person name="Larimer J."/>
            <person name="McCowan C."/>
            <person name="Murphy C."/>
            <person name="Pearson M."/>
            <person name="Poon T.W."/>
            <person name="Priest M."/>
            <person name="Roberts A."/>
            <person name="Saif S."/>
            <person name="Shea T."/>
            <person name="Sykes S."/>
            <person name="Wortman J."/>
            <person name="Nusbaum C."/>
            <person name="Birren B."/>
        </authorList>
    </citation>
    <scope>NUCLEOTIDE SEQUENCE [LARGE SCALE GENOMIC DNA]</scope>
    <source>
        <strain evidence="1">IAC_01/95</strain>
    </source>
</reference>
<protein>
    <submittedName>
        <fullName evidence="1">Uncharacterized protein</fullName>
    </submittedName>
</protein>
<name>W2NME1_PHYNI</name>
<accession>W2NME1</accession>
<sequence>MNTSTESFVDLLNEINDGEARHMTEITEDEGTIDDKIEASVDIMDTTRELAQTLSPWCRRQ</sequence>
<evidence type="ECO:0000313" key="1">
    <source>
        <dbReference type="EMBL" id="ETM49735.1"/>
    </source>
</evidence>
<gene>
    <name evidence="1" type="ORF">L914_06078</name>
</gene>
<dbReference type="EMBL" id="KI692129">
    <property type="protein sequence ID" value="ETM49735.1"/>
    <property type="molecule type" value="Genomic_DNA"/>
</dbReference>
<proteinExistence type="predicted"/>